<dbReference type="SMART" id="SM00347">
    <property type="entry name" value="HTH_MARR"/>
    <property type="match status" value="1"/>
</dbReference>
<evidence type="ECO:0000256" key="3">
    <source>
        <dbReference type="ARBA" id="ARBA00023163"/>
    </source>
</evidence>
<gene>
    <name evidence="5" type="ORF">FCL38_00950</name>
</gene>
<dbReference type="InterPro" id="IPR039422">
    <property type="entry name" value="MarR/SlyA-like"/>
</dbReference>
<keyword evidence="3" id="KW-0804">Transcription</keyword>
<dbReference type="Gene3D" id="1.10.10.10">
    <property type="entry name" value="Winged helix-like DNA-binding domain superfamily/Winged helix DNA-binding domain"/>
    <property type="match status" value="1"/>
</dbReference>
<evidence type="ECO:0000313" key="5">
    <source>
        <dbReference type="EMBL" id="QCP14412.1"/>
    </source>
</evidence>
<dbReference type="PROSITE" id="PS50995">
    <property type="entry name" value="HTH_MARR_2"/>
    <property type="match status" value="1"/>
</dbReference>
<dbReference type="SUPFAM" id="SSF46785">
    <property type="entry name" value="Winged helix' DNA-binding domain"/>
    <property type="match status" value="1"/>
</dbReference>
<reference evidence="5 6" key="1">
    <citation type="submission" date="2019-05" db="EMBL/GenBank/DDBJ databases">
        <title>Draft Genome Sequences of Six Type Strains of the Genus Massilia.</title>
        <authorList>
            <person name="Miess H."/>
            <person name="Frediansyhah A."/>
            <person name="Gross H."/>
        </authorList>
    </citation>
    <scope>NUCLEOTIDE SEQUENCE [LARGE SCALE GENOMIC DNA]</scope>
    <source>
        <strain evidence="5 6">DSMZ 26121</strain>
    </source>
</reference>
<dbReference type="PROSITE" id="PS01117">
    <property type="entry name" value="HTH_MARR_1"/>
    <property type="match status" value="1"/>
</dbReference>
<dbReference type="Pfam" id="PF12802">
    <property type="entry name" value="MarR_2"/>
    <property type="match status" value="1"/>
</dbReference>
<name>A0ABX5URJ9_9BURK</name>
<accession>A0ABX5URJ9</accession>
<dbReference type="PANTHER" id="PTHR33164">
    <property type="entry name" value="TRANSCRIPTIONAL REGULATOR, MARR FAMILY"/>
    <property type="match status" value="1"/>
</dbReference>
<dbReference type="EMBL" id="CP040017">
    <property type="protein sequence ID" value="QCP14412.1"/>
    <property type="molecule type" value="Genomic_DNA"/>
</dbReference>
<keyword evidence="2" id="KW-0238">DNA-binding</keyword>
<organism evidence="5 6">
    <name type="scientific">Pseudoduganella umbonata</name>
    <dbReference type="NCBI Taxonomy" id="864828"/>
    <lineage>
        <taxon>Bacteria</taxon>
        <taxon>Pseudomonadati</taxon>
        <taxon>Pseudomonadota</taxon>
        <taxon>Betaproteobacteria</taxon>
        <taxon>Burkholderiales</taxon>
        <taxon>Oxalobacteraceae</taxon>
        <taxon>Telluria group</taxon>
        <taxon>Pseudoduganella</taxon>
    </lineage>
</organism>
<dbReference type="Proteomes" id="UP000298763">
    <property type="component" value="Chromosome"/>
</dbReference>
<dbReference type="InterPro" id="IPR036390">
    <property type="entry name" value="WH_DNA-bd_sf"/>
</dbReference>
<dbReference type="PANTHER" id="PTHR33164:SF43">
    <property type="entry name" value="HTH-TYPE TRANSCRIPTIONAL REPRESSOR YETL"/>
    <property type="match status" value="1"/>
</dbReference>
<protein>
    <submittedName>
        <fullName evidence="5">MarR family transcriptional regulator</fullName>
    </submittedName>
</protein>
<evidence type="ECO:0000256" key="1">
    <source>
        <dbReference type="ARBA" id="ARBA00023015"/>
    </source>
</evidence>
<evidence type="ECO:0000259" key="4">
    <source>
        <dbReference type="PROSITE" id="PS50995"/>
    </source>
</evidence>
<feature type="domain" description="HTH marR-type" evidence="4">
    <location>
        <begin position="1"/>
        <end position="115"/>
    </location>
</feature>
<evidence type="ECO:0000313" key="6">
    <source>
        <dbReference type="Proteomes" id="UP000298763"/>
    </source>
</evidence>
<dbReference type="InterPro" id="IPR036388">
    <property type="entry name" value="WH-like_DNA-bd_sf"/>
</dbReference>
<dbReference type="InterPro" id="IPR000835">
    <property type="entry name" value="HTH_MarR-typ"/>
</dbReference>
<keyword evidence="6" id="KW-1185">Reference proteome</keyword>
<proteinExistence type="predicted"/>
<dbReference type="InterPro" id="IPR023187">
    <property type="entry name" value="Tscrpt_reg_MarR-type_CS"/>
</dbReference>
<sequence length="126" mass="14152">MDTCLRPYGLGSTQWYVLWKLANNGPTVQRDFLDLLQVEKATLSQVIGALVQKGFVEQTPASEDQRQRMLTITPAGHRLWKELPDPIELILKHSFDGVGEADMATVVRVLQGATKRLTYRLTQGSK</sequence>
<keyword evidence="1" id="KW-0805">Transcription regulation</keyword>
<evidence type="ECO:0000256" key="2">
    <source>
        <dbReference type="ARBA" id="ARBA00023125"/>
    </source>
</evidence>